<gene>
    <name evidence="5" type="ORF">AMAG_09693</name>
</gene>
<dbReference type="Gene3D" id="2.130.10.10">
    <property type="entry name" value="YVTN repeat-like/Quinoprotein amine dehydrogenase"/>
    <property type="match status" value="2"/>
</dbReference>
<keyword evidence="2" id="KW-0677">Repeat</keyword>
<evidence type="ECO:0000313" key="6">
    <source>
        <dbReference type="Proteomes" id="UP000054350"/>
    </source>
</evidence>
<protein>
    <submittedName>
        <fullName evidence="5">Uncharacterized protein</fullName>
    </submittedName>
</protein>
<dbReference type="InterPro" id="IPR015943">
    <property type="entry name" value="WD40/YVTN_repeat-like_dom_sf"/>
</dbReference>
<feature type="compositionally biased region" description="Acidic residues" evidence="4">
    <location>
        <begin position="324"/>
        <end position="334"/>
    </location>
</feature>
<dbReference type="VEuPathDB" id="FungiDB:AMAG_09693"/>
<feature type="repeat" description="WD" evidence="3">
    <location>
        <begin position="377"/>
        <end position="418"/>
    </location>
</feature>
<feature type="region of interest" description="Disordered" evidence="4">
    <location>
        <begin position="1"/>
        <end position="56"/>
    </location>
</feature>
<feature type="compositionally biased region" description="Low complexity" evidence="4">
    <location>
        <begin position="1"/>
        <end position="15"/>
    </location>
</feature>
<dbReference type="InterPro" id="IPR020472">
    <property type="entry name" value="WD40_PAC1"/>
</dbReference>
<feature type="compositionally biased region" description="Low complexity" evidence="4">
    <location>
        <begin position="532"/>
        <end position="543"/>
    </location>
</feature>
<keyword evidence="1 3" id="KW-0853">WD repeat</keyword>
<feature type="repeat" description="WD" evidence="3">
    <location>
        <begin position="209"/>
        <end position="234"/>
    </location>
</feature>
<dbReference type="Pfam" id="PF00400">
    <property type="entry name" value="WD40"/>
    <property type="match status" value="5"/>
</dbReference>
<dbReference type="SMART" id="SM00320">
    <property type="entry name" value="WD40"/>
    <property type="match status" value="5"/>
</dbReference>
<evidence type="ECO:0000256" key="1">
    <source>
        <dbReference type="ARBA" id="ARBA00022574"/>
    </source>
</evidence>
<dbReference type="SUPFAM" id="SSF50978">
    <property type="entry name" value="WD40 repeat-like"/>
    <property type="match status" value="1"/>
</dbReference>
<dbReference type="PRINTS" id="PR00320">
    <property type="entry name" value="GPROTEINBRPT"/>
</dbReference>
<name>A0A0L0ST85_ALLM3</name>
<dbReference type="CDD" id="cd00200">
    <property type="entry name" value="WD40"/>
    <property type="match status" value="1"/>
</dbReference>
<evidence type="ECO:0000256" key="2">
    <source>
        <dbReference type="ARBA" id="ARBA00022737"/>
    </source>
</evidence>
<dbReference type="STRING" id="578462.A0A0L0ST85"/>
<reference evidence="5 6" key="1">
    <citation type="submission" date="2009-11" db="EMBL/GenBank/DDBJ databases">
        <title>Annotation of Allomyces macrogynus ATCC 38327.</title>
        <authorList>
            <consortium name="The Broad Institute Genome Sequencing Platform"/>
            <person name="Russ C."/>
            <person name="Cuomo C."/>
            <person name="Burger G."/>
            <person name="Gray M.W."/>
            <person name="Holland P.W.H."/>
            <person name="King N."/>
            <person name="Lang F.B.F."/>
            <person name="Roger A.J."/>
            <person name="Ruiz-Trillo I."/>
            <person name="Young S.K."/>
            <person name="Zeng Q."/>
            <person name="Gargeya S."/>
            <person name="Fitzgerald M."/>
            <person name="Haas B."/>
            <person name="Abouelleil A."/>
            <person name="Alvarado L."/>
            <person name="Arachchi H.M."/>
            <person name="Berlin A."/>
            <person name="Chapman S.B."/>
            <person name="Gearin G."/>
            <person name="Goldberg J."/>
            <person name="Griggs A."/>
            <person name="Gujja S."/>
            <person name="Hansen M."/>
            <person name="Heiman D."/>
            <person name="Howarth C."/>
            <person name="Larimer J."/>
            <person name="Lui A."/>
            <person name="MacDonald P.J.P."/>
            <person name="McCowen C."/>
            <person name="Montmayeur A."/>
            <person name="Murphy C."/>
            <person name="Neiman D."/>
            <person name="Pearson M."/>
            <person name="Priest M."/>
            <person name="Roberts A."/>
            <person name="Saif S."/>
            <person name="Shea T."/>
            <person name="Sisk P."/>
            <person name="Stolte C."/>
            <person name="Sykes S."/>
            <person name="Wortman J."/>
            <person name="Nusbaum C."/>
            <person name="Birren B."/>
        </authorList>
    </citation>
    <scope>NUCLEOTIDE SEQUENCE [LARGE SCALE GENOMIC DNA]</scope>
    <source>
        <strain evidence="5 6">ATCC 38327</strain>
    </source>
</reference>
<dbReference type="PROSITE" id="PS50082">
    <property type="entry name" value="WD_REPEATS_2"/>
    <property type="match status" value="3"/>
</dbReference>
<accession>A0A0L0ST85</accession>
<dbReference type="PROSITE" id="PS00678">
    <property type="entry name" value="WD_REPEATS_1"/>
    <property type="match status" value="1"/>
</dbReference>
<sequence length="543" mass="56338">MQVHQPQQQQQQQPPHLQRPRTDQGGDAVMSEAQDAPAELGHPGTQLPPVTAPPAAGAPYGKPLAINGASVPATSTAVVPAPAPVAQLRPMVMGPNGMYRKEGNGWYAMFPPLAPHAAPTVDVNLMHTLKHASVVCCTSFSPKGEYLATGCNRSAIIFDAVTGQRVATLRDGKVTPGPAASTAAKTLAERLHANDPNAGAPPVTSDLYIRSVCFSPDARLLASGAEDRIIRLWDFTEHLTIVHTFTGHENDIYSLDYAPSGDWLVSGSGDCTARIWDARHGGCVHTLTHTDAPPLAVTAAPGHDAVAAATAANARDQAAQGDPMDTDAPADGDGEAGTAAARPPRSRTRCDVAVRRETGQDMRSDRVPARAHCVAALEGHKDFVLSVAYSADGNYVASGSKDRGMQLWDVRAAAPVVVLQGHKNSVISVALAPAPPALPRLPGAASTAGTMVLVTGSGDQRARVWRCDLLPPPPGAPAGPYAPPPLPMPQHAYYAPPEYTAPPPQQQQQQGQPLQAANSDEHGGGGGQPPVSSAAAGHGSALA</sequence>
<feature type="region of interest" description="Disordered" evidence="4">
    <location>
        <begin position="475"/>
        <end position="543"/>
    </location>
</feature>
<dbReference type="PANTHER" id="PTHR44156">
    <property type="entry name" value="SUPERNUMERARY LIMBS, ISOFORM B-RELATED"/>
    <property type="match status" value="1"/>
</dbReference>
<evidence type="ECO:0000256" key="4">
    <source>
        <dbReference type="SAM" id="MobiDB-lite"/>
    </source>
</evidence>
<dbReference type="InterPro" id="IPR053299">
    <property type="entry name" value="ASTRA_WD_repeat"/>
</dbReference>
<dbReference type="InterPro" id="IPR036322">
    <property type="entry name" value="WD40_repeat_dom_sf"/>
</dbReference>
<dbReference type="PROSITE" id="PS50294">
    <property type="entry name" value="WD_REPEATS_REGION"/>
    <property type="match status" value="3"/>
</dbReference>
<feature type="repeat" description="WD" evidence="3">
    <location>
        <begin position="245"/>
        <end position="286"/>
    </location>
</feature>
<dbReference type="InterPro" id="IPR001680">
    <property type="entry name" value="WD40_rpt"/>
</dbReference>
<dbReference type="Proteomes" id="UP000054350">
    <property type="component" value="Unassembled WGS sequence"/>
</dbReference>
<keyword evidence="6" id="KW-1185">Reference proteome</keyword>
<dbReference type="EMBL" id="GG745348">
    <property type="protein sequence ID" value="KNE65711.1"/>
    <property type="molecule type" value="Genomic_DNA"/>
</dbReference>
<organism evidence="5 6">
    <name type="scientific">Allomyces macrogynus (strain ATCC 38327)</name>
    <name type="common">Allomyces javanicus var. macrogynus</name>
    <dbReference type="NCBI Taxonomy" id="578462"/>
    <lineage>
        <taxon>Eukaryota</taxon>
        <taxon>Fungi</taxon>
        <taxon>Fungi incertae sedis</taxon>
        <taxon>Blastocladiomycota</taxon>
        <taxon>Blastocladiomycetes</taxon>
        <taxon>Blastocladiales</taxon>
        <taxon>Blastocladiaceae</taxon>
        <taxon>Allomyces</taxon>
    </lineage>
</organism>
<feature type="compositionally biased region" description="Pro residues" evidence="4">
    <location>
        <begin position="475"/>
        <end position="488"/>
    </location>
</feature>
<feature type="compositionally biased region" description="Low complexity" evidence="4">
    <location>
        <begin position="506"/>
        <end position="517"/>
    </location>
</feature>
<dbReference type="eggNOG" id="KOG0266">
    <property type="taxonomic scope" value="Eukaryota"/>
</dbReference>
<evidence type="ECO:0000256" key="3">
    <source>
        <dbReference type="PROSITE-ProRule" id="PRU00221"/>
    </source>
</evidence>
<dbReference type="InterPro" id="IPR019775">
    <property type="entry name" value="WD40_repeat_CS"/>
</dbReference>
<dbReference type="OMA" id="QARICTH"/>
<dbReference type="OrthoDB" id="17410at2759"/>
<proteinExistence type="predicted"/>
<evidence type="ECO:0000313" key="5">
    <source>
        <dbReference type="EMBL" id="KNE65711.1"/>
    </source>
</evidence>
<reference evidence="6" key="2">
    <citation type="submission" date="2009-11" db="EMBL/GenBank/DDBJ databases">
        <title>The Genome Sequence of Allomyces macrogynus strain ATCC 38327.</title>
        <authorList>
            <consortium name="The Broad Institute Genome Sequencing Platform"/>
            <person name="Russ C."/>
            <person name="Cuomo C."/>
            <person name="Shea T."/>
            <person name="Young S.K."/>
            <person name="Zeng Q."/>
            <person name="Koehrsen M."/>
            <person name="Haas B."/>
            <person name="Borodovsky M."/>
            <person name="Guigo R."/>
            <person name="Alvarado L."/>
            <person name="Berlin A."/>
            <person name="Borenstein D."/>
            <person name="Chen Z."/>
            <person name="Engels R."/>
            <person name="Freedman E."/>
            <person name="Gellesch M."/>
            <person name="Goldberg J."/>
            <person name="Griggs A."/>
            <person name="Gujja S."/>
            <person name="Heiman D."/>
            <person name="Hepburn T."/>
            <person name="Howarth C."/>
            <person name="Jen D."/>
            <person name="Larson L."/>
            <person name="Lewis B."/>
            <person name="Mehta T."/>
            <person name="Park D."/>
            <person name="Pearson M."/>
            <person name="Roberts A."/>
            <person name="Saif S."/>
            <person name="Shenoy N."/>
            <person name="Sisk P."/>
            <person name="Stolte C."/>
            <person name="Sykes S."/>
            <person name="Walk T."/>
            <person name="White J."/>
            <person name="Yandava C."/>
            <person name="Burger G."/>
            <person name="Gray M.W."/>
            <person name="Holland P.W.H."/>
            <person name="King N."/>
            <person name="Lang F.B.F."/>
            <person name="Roger A.J."/>
            <person name="Ruiz-Trillo I."/>
            <person name="Lander E."/>
            <person name="Nusbaum C."/>
        </authorList>
    </citation>
    <scope>NUCLEOTIDE SEQUENCE [LARGE SCALE GENOMIC DNA]</scope>
    <source>
        <strain evidence="6">ATCC 38327</strain>
    </source>
</reference>
<dbReference type="AlphaFoldDB" id="A0A0L0ST85"/>
<feature type="compositionally biased region" description="Low complexity" evidence="4">
    <location>
        <begin position="310"/>
        <end position="323"/>
    </location>
</feature>
<feature type="region of interest" description="Disordered" evidence="4">
    <location>
        <begin position="310"/>
        <end position="350"/>
    </location>
</feature>